<dbReference type="InterPro" id="IPR006034">
    <property type="entry name" value="Asparaginase/glutaminase-like"/>
</dbReference>
<comment type="similarity">
    <text evidence="1">Belongs to the asparaginase 1 family.</text>
</comment>
<dbReference type="InterPro" id="IPR036152">
    <property type="entry name" value="Asp/glu_Ase-like_sf"/>
</dbReference>
<dbReference type="SUPFAM" id="SSF53774">
    <property type="entry name" value="Glutaminase/Asparaginase"/>
    <property type="match status" value="1"/>
</dbReference>
<feature type="binding site" evidence="5">
    <location>
        <begin position="99"/>
        <end position="100"/>
    </location>
    <ligand>
        <name>substrate</name>
    </ligand>
</feature>
<dbReference type="InterPro" id="IPR040919">
    <property type="entry name" value="Asparaginase_C"/>
</dbReference>
<dbReference type="KEGG" id="gai:IMCC3135_01290"/>
<evidence type="ECO:0000259" key="9">
    <source>
        <dbReference type="Pfam" id="PF17763"/>
    </source>
</evidence>
<dbReference type="EC" id="3.5.1.1" evidence="2"/>
<dbReference type="EMBL" id="CP018632">
    <property type="protein sequence ID" value="ASJ70377.1"/>
    <property type="molecule type" value="Genomic_DNA"/>
</dbReference>
<dbReference type="InterPro" id="IPR027474">
    <property type="entry name" value="L-asparaginase_N"/>
</dbReference>
<dbReference type="PROSITE" id="PS00917">
    <property type="entry name" value="ASN_GLN_ASE_2"/>
    <property type="match status" value="1"/>
</dbReference>
<dbReference type="Gene3D" id="3.40.50.1170">
    <property type="entry name" value="L-asparaginase, N-terminal domain"/>
    <property type="match status" value="1"/>
</dbReference>
<feature type="domain" description="L-asparaginase N-terminal" evidence="8">
    <location>
        <begin position="14"/>
        <end position="201"/>
    </location>
</feature>
<evidence type="ECO:0000256" key="1">
    <source>
        <dbReference type="ARBA" id="ARBA00010518"/>
    </source>
</evidence>
<gene>
    <name evidence="10" type="primary">ansA</name>
    <name evidence="10" type="ORF">IMCC3135_01290</name>
</gene>
<dbReference type="PROSITE" id="PS00144">
    <property type="entry name" value="ASN_GLN_ASE_1"/>
    <property type="match status" value="1"/>
</dbReference>
<dbReference type="InterPro" id="IPR027473">
    <property type="entry name" value="L-asparaginase_C"/>
</dbReference>
<evidence type="ECO:0000256" key="6">
    <source>
        <dbReference type="PROSITE-ProRule" id="PRU10099"/>
    </source>
</evidence>
<dbReference type="PROSITE" id="PS51732">
    <property type="entry name" value="ASN_GLN_ASE_3"/>
    <property type="match status" value="1"/>
</dbReference>
<evidence type="ECO:0000256" key="4">
    <source>
        <dbReference type="PIRSR" id="PIRSR001220-1"/>
    </source>
</evidence>
<dbReference type="CDD" id="cd08963">
    <property type="entry name" value="L-asparaginase_I"/>
    <property type="match status" value="1"/>
</dbReference>
<dbReference type="RefSeq" id="WP_088915926.1">
    <property type="nucleotide sequence ID" value="NZ_CP018632.1"/>
</dbReference>
<dbReference type="FunFam" id="3.40.50.40:FF:000001">
    <property type="entry name" value="L-asparaginase 1"/>
    <property type="match status" value="1"/>
</dbReference>
<protein>
    <recommendedName>
        <fullName evidence="2">asparaginase</fullName>
        <ecNumber evidence="2">3.5.1.1</ecNumber>
    </recommendedName>
</protein>
<evidence type="ECO:0000256" key="5">
    <source>
        <dbReference type="PIRSR" id="PIRSR001220-2"/>
    </source>
</evidence>
<dbReference type="GO" id="GO:0004067">
    <property type="term" value="F:asparaginase activity"/>
    <property type="evidence" value="ECO:0007669"/>
    <property type="project" value="UniProtKB-UniRule"/>
</dbReference>
<keyword evidence="11" id="KW-1185">Reference proteome</keyword>
<reference evidence="10 11" key="1">
    <citation type="submission" date="2016-12" db="EMBL/GenBank/DDBJ databases">
        <authorList>
            <person name="Song W.-J."/>
            <person name="Kurnit D.M."/>
        </authorList>
    </citation>
    <scope>NUCLEOTIDE SEQUENCE [LARGE SCALE GENOMIC DNA]</scope>
    <source>
        <strain evidence="10 11">IMCC3135</strain>
    </source>
</reference>
<accession>A0A2Z2NS38</accession>
<name>A0A2Z2NS38_9GAMM</name>
<dbReference type="Gene3D" id="3.40.50.40">
    <property type="match status" value="1"/>
</dbReference>
<feature type="active site" evidence="6">
    <location>
        <position position="22"/>
    </location>
</feature>
<organism evidence="10 11">
    <name type="scientific">Granulosicoccus antarcticus IMCC3135</name>
    <dbReference type="NCBI Taxonomy" id="1192854"/>
    <lineage>
        <taxon>Bacteria</taxon>
        <taxon>Pseudomonadati</taxon>
        <taxon>Pseudomonadota</taxon>
        <taxon>Gammaproteobacteria</taxon>
        <taxon>Chromatiales</taxon>
        <taxon>Granulosicoccaceae</taxon>
        <taxon>Granulosicoccus</taxon>
    </lineage>
</organism>
<dbReference type="InterPro" id="IPR041725">
    <property type="entry name" value="L-asparaginase_I"/>
</dbReference>
<dbReference type="AlphaFoldDB" id="A0A2Z2NS38"/>
<dbReference type="Proteomes" id="UP000250079">
    <property type="component" value="Chromosome"/>
</dbReference>
<dbReference type="PIRSF" id="PIRSF500176">
    <property type="entry name" value="L_ASNase"/>
    <property type="match status" value="1"/>
</dbReference>
<evidence type="ECO:0000259" key="8">
    <source>
        <dbReference type="Pfam" id="PF00710"/>
    </source>
</evidence>
<dbReference type="InterPro" id="IPR037152">
    <property type="entry name" value="L-asparaginase_N_sf"/>
</dbReference>
<dbReference type="PANTHER" id="PTHR11707:SF28">
    <property type="entry name" value="60 KDA LYSOPHOSPHOLIPASE"/>
    <property type="match status" value="1"/>
</dbReference>
<dbReference type="NCBIfam" id="TIGR00519">
    <property type="entry name" value="asnASE_I"/>
    <property type="match status" value="1"/>
</dbReference>
<dbReference type="PANTHER" id="PTHR11707">
    <property type="entry name" value="L-ASPARAGINASE"/>
    <property type="match status" value="1"/>
</dbReference>
<evidence type="ECO:0000256" key="7">
    <source>
        <dbReference type="PROSITE-ProRule" id="PRU10100"/>
    </source>
</evidence>
<evidence type="ECO:0000256" key="3">
    <source>
        <dbReference type="ARBA" id="ARBA00022801"/>
    </source>
</evidence>
<dbReference type="FunFam" id="3.40.50.1170:FF:000001">
    <property type="entry name" value="L-asparaginase 2"/>
    <property type="match status" value="1"/>
</dbReference>
<evidence type="ECO:0000256" key="2">
    <source>
        <dbReference type="ARBA" id="ARBA00012920"/>
    </source>
</evidence>
<dbReference type="SFLD" id="SFLDS00057">
    <property type="entry name" value="Glutaminase/Asparaginase"/>
    <property type="match status" value="1"/>
</dbReference>
<evidence type="ECO:0000313" key="11">
    <source>
        <dbReference type="Proteomes" id="UP000250079"/>
    </source>
</evidence>
<dbReference type="SMART" id="SM00870">
    <property type="entry name" value="Asparaginase"/>
    <property type="match status" value="1"/>
</dbReference>
<sequence length="345" mass="37045">MTTFDNQDSASPTILVLHTGGTIGMSQSSDGHRTMTGFGQLLLQSLHNSNTAGMPAFDIIELDALIDSANLQPANWVDIANTLLARWDDYAGFVILHGTDTMAWTASALSFMLKGTDKPVILTGSQIPLIEPRSDALDNVRTAIMLAGEPSLHEVCIYFDRLLMRGNRSRKLRSNTFNAFDSPNCPYLADVGIRVKLYTERWLPASAQDFNVPSFEPEAVAVLPIYPGISAELAAAVLHSPARRGLILESYGVGNIADANAELMAVLADAVKRGIVVVNTSQCPTGAVEQGTYATGAALDRIGVVPVADMTPEATFAKLHFLLGTHDSADEIRALLRQSLCGEMS</sequence>
<dbReference type="InterPro" id="IPR020827">
    <property type="entry name" value="Asparaginase/glutaminase_AS1"/>
</dbReference>
<keyword evidence="3 10" id="KW-0378">Hydrolase</keyword>
<dbReference type="Pfam" id="PF00710">
    <property type="entry name" value="Asparaginase"/>
    <property type="match status" value="1"/>
</dbReference>
<feature type="active site" evidence="7">
    <location>
        <position position="99"/>
    </location>
</feature>
<dbReference type="GO" id="GO:0009066">
    <property type="term" value="P:aspartate family amino acid metabolic process"/>
    <property type="evidence" value="ECO:0007669"/>
    <property type="project" value="UniProtKB-ARBA"/>
</dbReference>
<dbReference type="InterPro" id="IPR027475">
    <property type="entry name" value="Asparaginase/glutaminase_AS2"/>
</dbReference>
<dbReference type="Pfam" id="PF17763">
    <property type="entry name" value="Asparaginase_C"/>
    <property type="match status" value="1"/>
</dbReference>
<feature type="binding site" evidence="5">
    <location>
        <position position="68"/>
    </location>
    <ligand>
        <name>substrate</name>
    </ligand>
</feature>
<dbReference type="PIRSF" id="PIRSF001220">
    <property type="entry name" value="L-ASNase_gatD"/>
    <property type="match status" value="1"/>
</dbReference>
<feature type="active site" description="O-isoaspartyl threonine intermediate" evidence="4">
    <location>
        <position position="22"/>
    </location>
</feature>
<feature type="domain" description="Asparaginase/glutaminase C-terminal" evidence="9">
    <location>
        <begin position="220"/>
        <end position="335"/>
    </location>
</feature>
<dbReference type="PRINTS" id="PR00139">
    <property type="entry name" value="ASNGLNASE"/>
</dbReference>
<dbReference type="InterPro" id="IPR006033">
    <property type="entry name" value="AsnA_fam"/>
</dbReference>
<evidence type="ECO:0000313" key="10">
    <source>
        <dbReference type="EMBL" id="ASJ70377.1"/>
    </source>
</evidence>
<proteinExistence type="inferred from homology"/>
<dbReference type="OrthoDB" id="9788068at2"/>